<dbReference type="CDD" id="cd18186">
    <property type="entry name" value="BTB_POZ_ZBTB_KLHL-like"/>
    <property type="match status" value="1"/>
</dbReference>
<keyword evidence="2" id="KW-0479">Metal-binding</keyword>
<dbReference type="PROSITE" id="PS50097">
    <property type="entry name" value="BTB"/>
    <property type="match status" value="1"/>
</dbReference>
<feature type="domain" description="C2H2-type" evidence="10">
    <location>
        <begin position="374"/>
        <end position="402"/>
    </location>
</feature>
<keyword evidence="5" id="KW-0862">Zinc</keyword>
<dbReference type="PROSITE" id="PS50157">
    <property type="entry name" value="ZINC_FINGER_C2H2_2"/>
    <property type="match status" value="7"/>
</dbReference>
<dbReference type="InterPro" id="IPR011333">
    <property type="entry name" value="SKP1/BTB/POZ_sf"/>
</dbReference>
<feature type="domain" description="BTB" evidence="9">
    <location>
        <begin position="33"/>
        <end position="100"/>
    </location>
</feature>
<evidence type="ECO:0000259" key="9">
    <source>
        <dbReference type="PROSITE" id="PS50097"/>
    </source>
</evidence>
<dbReference type="EnsemblMetazoa" id="XM_022802669">
    <property type="protein sequence ID" value="XP_022658404"/>
    <property type="gene ID" value="LOC111249164"/>
</dbReference>
<feature type="domain" description="C2H2-type" evidence="10">
    <location>
        <begin position="546"/>
        <end position="571"/>
    </location>
</feature>
<feature type="domain" description="C2H2-type" evidence="10">
    <location>
        <begin position="516"/>
        <end position="545"/>
    </location>
</feature>
<dbReference type="Gene3D" id="1.25.40.420">
    <property type="match status" value="1"/>
</dbReference>
<dbReference type="OMA" id="LEACCEF"/>
<dbReference type="KEGG" id="vde:111249164"/>
<dbReference type="GO" id="GO:0000981">
    <property type="term" value="F:DNA-binding transcription factor activity, RNA polymerase II-specific"/>
    <property type="evidence" value="ECO:0007669"/>
    <property type="project" value="TreeGrafter"/>
</dbReference>
<evidence type="ECO:0000256" key="8">
    <source>
        <dbReference type="SAM" id="MobiDB-lite"/>
    </source>
</evidence>
<dbReference type="FunFam" id="3.30.160.60:FF:000145">
    <property type="entry name" value="Zinc finger protein 574"/>
    <property type="match status" value="1"/>
</dbReference>
<organism evidence="11 12">
    <name type="scientific">Varroa destructor</name>
    <name type="common">Honeybee mite</name>
    <dbReference type="NCBI Taxonomy" id="109461"/>
    <lineage>
        <taxon>Eukaryota</taxon>
        <taxon>Metazoa</taxon>
        <taxon>Ecdysozoa</taxon>
        <taxon>Arthropoda</taxon>
        <taxon>Chelicerata</taxon>
        <taxon>Arachnida</taxon>
        <taxon>Acari</taxon>
        <taxon>Parasitiformes</taxon>
        <taxon>Mesostigmata</taxon>
        <taxon>Gamasina</taxon>
        <taxon>Dermanyssoidea</taxon>
        <taxon>Varroidae</taxon>
        <taxon>Varroa</taxon>
    </lineage>
</organism>
<dbReference type="Gene3D" id="3.30.710.10">
    <property type="entry name" value="Potassium Channel Kv1.1, Chain A"/>
    <property type="match status" value="1"/>
</dbReference>
<dbReference type="InterPro" id="IPR013087">
    <property type="entry name" value="Znf_C2H2_type"/>
</dbReference>
<feature type="domain" description="C2H2-type" evidence="10">
    <location>
        <begin position="404"/>
        <end position="431"/>
    </location>
</feature>
<name>A0A7M7JX44_VARDE</name>
<keyword evidence="6" id="KW-0539">Nucleus</keyword>
<dbReference type="InParanoid" id="A0A7M7JX44"/>
<sequence length="571" mass="65777">MASPRLSTLYQEAHLPADILERFKKFRDSGKFCDVTMLVNGEELHAHKVLLASCSPYFESVLKSHRVVGERLHVPIPVGTIRAFRSVLAFIYTGSINIETSNMLDLLSMANFLLLFKLKAFIAEVMESTICSNNVLAVREAAIKYYLPNLHLAASSFIKDNLELVKPSLLRLDFVRLEELILDKCINIDRGSYLASLVISWVCFRYKERFHLLRLVLCLVDWSDFSPGQVVALVIKRPQAKELLPIMLNVFEELRNNESTPLEVDLMATRIQLERIAVDAAIDALARQDDERALGSAEENSDDDSHPRLMNGDIRMDDLGGDTDVSEDDIAPVSASSDVKGICCEKCTFIGKGEHARSLLRNHIEQVHVRQITYKCFLCGFTCTWKRQFLDHLKNTHFPRSPPYRCDACEHRTLKISTLVRHRRKHLSDRPFSCELCTYKCRHQAQLETHCRLHKVDRPYVCRWCRHSFVTQEALDTHLKQTHPGERFLRCDQCSYRTRYPHHLATHRRVHLKSVFHCPEALCTFTTPSEAQLETHIRRHIPEKTQLCPTCGKTFADKAHLLRHMRSHNDK</sequence>
<comment type="subcellular location">
    <subcellularLocation>
        <location evidence="1">Nucleus</location>
    </subcellularLocation>
</comment>
<dbReference type="InterPro" id="IPR000210">
    <property type="entry name" value="BTB/POZ_dom"/>
</dbReference>
<dbReference type="SUPFAM" id="SSF54695">
    <property type="entry name" value="POZ domain"/>
    <property type="match status" value="1"/>
</dbReference>
<feature type="region of interest" description="Disordered" evidence="8">
    <location>
        <begin position="293"/>
        <end position="312"/>
    </location>
</feature>
<evidence type="ECO:0000313" key="12">
    <source>
        <dbReference type="Proteomes" id="UP000594260"/>
    </source>
</evidence>
<evidence type="ECO:0000256" key="1">
    <source>
        <dbReference type="ARBA" id="ARBA00004123"/>
    </source>
</evidence>
<evidence type="ECO:0000256" key="3">
    <source>
        <dbReference type="ARBA" id="ARBA00022737"/>
    </source>
</evidence>
<dbReference type="PANTHER" id="PTHR24394">
    <property type="entry name" value="ZINC FINGER PROTEIN"/>
    <property type="match status" value="1"/>
</dbReference>
<dbReference type="Pfam" id="PF00651">
    <property type="entry name" value="BTB"/>
    <property type="match status" value="1"/>
</dbReference>
<accession>A0A7M7JX44</accession>
<protein>
    <submittedName>
        <fullName evidence="11">Uncharacterized protein</fullName>
    </submittedName>
</protein>
<keyword evidence="12" id="KW-1185">Reference proteome</keyword>
<reference evidence="11" key="1">
    <citation type="submission" date="2021-01" db="UniProtKB">
        <authorList>
            <consortium name="EnsemblMetazoa"/>
        </authorList>
    </citation>
    <scope>IDENTIFICATION</scope>
</reference>
<dbReference type="Gene3D" id="3.30.160.60">
    <property type="entry name" value="Classic Zinc Finger"/>
    <property type="match status" value="4"/>
</dbReference>
<dbReference type="GO" id="GO:0008270">
    <property type="term" value="F:zinc ion binding"/>
    <property type="evidence" value="ECO:0007669"/>
    <property type="project" value="UniProtKB-KW"/>
</dbReference>
<evidence type="ECO:0000313" key="11">
    <source>
        <dbReference type="EnsemblMetazoa" id="XP_022658404"/>
    </source>
</evidence>
<dbReference type="SUPFAM" id="SSF57667">
    <property type="entry name" value="beta-beta-alpha zinc fingers"/>
    <property type="match status" value="3"/>
</dbReference>
<dbReference type="GO" id="GO:0005634">
    <property type="term" value="C:nucleus"/>
    <property type="evidence" value="ECO:0007669"/>
    <property type="project" value="UniProtKB-SubCell"/>
</dbReference>
<evidence type="ECO:0000259" key="10">
    <source>
        <dbReference type="PROSITE" id="PS50157"/>
    </source>
</evidence>
<evidence type="ECO:0000256" key="7">
    <source>
        <dbReference type="PROSITE-ProRule" id="PRU00042"/>
    </source>
</evidence>
<evidence type="ECO:0000256" key="5">
    <source>
        <dbReference type="ARBA" id="ARBA00022833"/>
    </source>
</evidence>
<dbReference type="SMART" id="SM00225">
    <property type="entry name" value="BTB"/>
    <property type="match status" value="1"/>
</dbReference>
<dbReference type="PROSITE" id="PS00028">
    <property type="entry name" value="ZINC_FINGER_C2H2_1"/>
    <property type="match status" value="4"/>
</dbReference>
<dbReference type="AlphaFoldDB" id="A0A7M7JX44"/>
<proteinExistence type="predicted"/>
<feature type="domain" description="C2H2-type" evidence="10">
    <location>
        <begin position="432"/>
        <end position="459"/>
    </location>
</feature>
<feature type="domain" description="C2H2-type" evidence="10">
    <location>
        <begin position="460"/>
        <end position="488"/>
    </location>
</feature>
<dbReference type="CDD" id="cd14733">
    <property type="entry name" value="BACK"/>
    <property type="match status" value="1"/>
</dbReference>
<evidence type="ECO:0000256" key="4">
    <source>
        <dbReference type="ARBA" id="ARBA00022771"/>
    </source>
</evidence>
<evidence type="ECO:0000256" key="6">
    <source>
        <dbReference type="ARBA" id="ARBA00023242"/>
    </source>
</evidence>
<feature type="domain" description="C2H2-type" evidence="10">
    <location>
        <begin position="489"/>
        <end position="511"/>
    </location>
</feature>
<dbReference type="InterPro" id="IPR036236">
    <property type="entry name" value="Znf_C2H2_sf"/>
</dbReference>
<dbReference type="RefSeq" id="XP_022658404.1">
    <property type="nucleotide sequence ID" value="XM_022802669.1"/>
</dbReference>
<dbReference type="PANTHER" id="PTHR24394:SF29">
    <property type="entry name" value="MYONEURIN"/>
    <property type="match status" value="1"/>
</dbReference>
<dbReference type="GeneID" id="111249164"/>
<keyword evidence="3" id="KW-0677">Repeat</keyword>
<evidence type="ECO:0000256" key="2">
    <source>
        <dbReference type="ARBA" id="ARBA00022723"/>
    </source>
</evidence>
<dbReference type="SMART" id="SM00355">
    <property type="entry name" value="ZnF_C2H2"/>
    <property type="match status" value="7"/>
</dbReference>
<keyword evidence="4 7" id="KW-0863">Zinc-finger</keyword>
<dbReference type="Proteomes" id="UP000594260">
    <property type="component" value="Unplaced"/>
</dbReference>
<dbReference type="OrthoDB" id="9978265at2759"/>
<dbReference type="Pfam" id="PF07707">
    <property type="entry name" value="BACK"/>
    <property type="match status" value="1"/>
</dbReference>
<dbReference type="Pfam" id="PF00096">
    <property type="entry name" value="zf-C2H2"/>
    <property type="match status" value="1"/>
</dbReference>
<dbReference type="InterPro" id="IPR011705">
    <property type="entry name" value="BACK"/>
</dbReference>